<reference evidence="12" key="1">
    <citation type="submission" date="2020-10" db="EMBL/GenBank/DDBJ databases">
        <authorList>
            <person name="Roach M.J.R."/>
        </authorList>
    </citation>
    <scope>NUCLEOTIDE SEQUENCE</scope>
    <source>
        <strain evidence="12">CBS 1945</strain>
    </source>
</reference>
<dbReference type="PANTHER" id="PTHR21299">
    <property type="entry name" value="CYTIDYLATE KINASE/PANTOATE-BETA-ALANINE LIGASE"/>
    <property type="match status" value="1"/>
</dbReference>
<evidence type="ECO:0000313" key="13">
    <source>
        <dbReference type="Proteomes" id="UP000662931"/>
    </source>
</evidence>
<keyword evidence="7" id="KW-0547">Nucleotide-binding</keyword>
<evidence type="ECO:0000256" key="7">
    <source>
        <dbReference type="ARBA" id="ARBA00022741"/>
    </source>
</evidence>
<comment type="pathway">
    <text evidence="1">Cofactor biosynthesis; (R)-pantothenate biosynthesis; (R)-pantothenate from (R)-pantoate and beta-alanine: step 1/1.</text>
</comment>
<name>A0A875S7Z1_EENNA</name>
<gene>
    <name evidence="12" type="ORF">FOA43_003181</name>
</gene>
<dbReference type="UniPathway" id="UPA00028">
    <property type="reaction ID" value="UER00005"/>
</dbReference>
<dbReference type="EC" id="6.3.2.1" evidence="3"/>
<evidence type="ECO:0000313" key="12">
    <source>
        <dbReference type="EMBL" id="QPG75819.1"/>
    </source>
</evidence>
<dbReference type="InterPro" id="IPR042176">
    <property type="entry name" value="Pantoate_ligase_C"/>
</dbReference>
<dbReference type="NCBIfam" id="TIGR00018">
    <property type="entry name" value="panC"/>
    <property type="match status" value="1"/>
</dbReference>
<dbReference type="HAMAP" id="MF_00158">
    <property type="entry name" value="PanC"/>
    <property type="match status" value="1"/>
</dbReference>
<dbReference type="Pfam" id="PF02569">
    <property type="entry name" value="Pantoate_ligase"/>
    <property type="match status" value="1"/>
</dbReference>
<dbReference type="SUPFAM" id="SSF52374">
    <property type="entry name" value="Nucleotidylyl transferase"/>
    <property type="match status" value="1"/>
</dbReference>
<dbReference type="Gene3D" id="3.40.50.620">
    <property type="entry name" value="HUPs"/>
    <property type="match status" value="1"/>
</dbReference>
<comment type="similarity">
    <text evidence="2">Belongs to the pantothenate synthetase family.</text>
</comment>
<keyword evidence="6" id="KW-0566">Pantothenate biosynthesis</keyword>
<evidence type="ECO:0000256" key="3">
    <source>
        <dbReference type="ARBA" id="ARBA00012219"/>
    </source>
</evidence>
<sequence length="282" mass="31386">MGFLHQGHQSLVTRSLEENDVTVVSIFVNPSQFAPGEDLNSYPRNLDHDLSLLSNTSVTKRRVTLVFAPTVSEMYPSGIPLETSQQRGGFINVLGVTEQLEGRCRPAFFRGVTTIVGKLLNIVEPDNAYFGQKDVQQTVVVRRMVKDLFFNTKITVVPIVRNETGLALSSRNAYLSDPVKNKATILFKSLKLAHDAYENSQLEVVKLTGLITGSIKSASTEFQIDYVSFNDPDDLHYLDAIDPAKGCIVSMAVFVPNVFGKTEQTRLIDNWILQPMKNGKFN</sequence>
<protein>
    <recommendedName>
        <fullName evidence="4">Pantoate--beta-alanine ligase</fullName>
        <ecNumber evidence="3">6.3.2.1</ecNumber>
    </recommendedName>
    <alternativeName>
        <fullName evidence="10">Pantoate-activating enzyme</fullName>
    </alternativeName>
    <alternativeName>
        <fullName evidence="9">Pantothenate synthetase</fullName>
    </alternativeName>
</protein>
<evidence type="ECO:0000256" key="8">
    <source>
        <dbReference type="ARBA" id="ARBA00022840"/>
    </source>
</evidence>
<dbReference type="GO" id="GO:0005524">
    <property type="term" value="F:ATP binding"/>
    <property type="evidence" value="ECO:0007669"/>
    <property type="project" value="UniProtKB-KW"/>
</dbReference>
<evidence type="ECO:0000256" key="11">
    <source>
        <dbReference type="ARBA" id="ARBA00048258"/>
    </source>
</evidence>
<organism evidence="12 13">
    <name type="scientific">Eeniella nana</name>
    <name type="common">Yeast</name>
    <name type="synonym">Brettanomyces nanus</name>
    <dbReference type="NCBI Taxonomy" id="13502"/>
    <lineage>
        <taxon>Eukaryota</taxon>
        <taxon>Fungi</taxon>
        <taxon>Dikarya</taxon>
        <taxon>Ascomycota</taxon>
        <taxon>Saccharomycotina</taxon>
        <taxon>Pichiomycetes</taxon>
        <taxon>Pichiales</taxon>
        <taxon>Pichiaceae</taxon>
        <taxon>Brettanomyces</taxon>
    </lineage>
</organism>
<dbReference type="GO" id="GO:0004592">
    <property type="term" value="F:pantoate-beta-alanine ligase activity"/>
    <property type="evidence" value="ECO:0007669"/>
    <property type="project" value="UniProtKB-EC"/>
</dbReference>
<proteinExistence type="inferred from homology"/>
<dbReference type="InterPro" id="IPR003721">
    <property type="entry name" value="Pantoate_ligase"/>
</dbReference>
<evidence type="ECO:0000256" key="2">
    <source>
        <dbReference type="ARBA" id="ARBA00009256"/>
    </source>
</evidence>
<evidence type="ECO:0000256" key="4">
    <source>
        <dbReference type="ARBA" id="ARBA00015647"/>
    </source>
</evidence>
<evidence type="ECO:0000256" key="6">
    <source>
        <dbReference type="ARBA" id="ARBA00022655"/>
    </source>
</evidence>
<dbReference type="OrthoDB" id="2020436at2759"/>
<keyword evidence="5" id="KW-0436">Ligase</keyword>
<dbReference type="GO" id="GO:0015940">
    <property type="term" value="P:pantothenate biosynthetic process"/>
    <property type="evidence" value="ECO:0007669"/>
    <property type="project" value="UniProtKB-UniPathway"/>
</dbReference>
<evidence type="ECO:0000256" key="10">
    <source>
        <dbReference type="ARBA" id="ARBA00032806"/>
    </source>
</evidence>
<evidence type="ECO:0000256" key="1">
    <source>
        <dbReference type="ARBA" id="ARBA00004990"/>
    </source>
</evidence>
<evidence type="ECO:0000256" key="9">
    <source>
        <dbReference type="ARBA" id="ARBA00029902"/>
    </source>
</evidence>
<keyword evidence="13" id="KW-1185">Reference proteome</keyword>
<evidence type="ECO:0000256" key="5">
    <source>
        <dbReference type="ARBA" id="ARBA00022598"/>
    </source>
</evidence>
<keyword evidence="8" id="KW-0067">ATP-binding</keyword>
<dbReference type="GeneID" id="62196582"/>
<dbReference type="Proteomes" id="UP000662931">
    <property type="component" value="Chromosome 3"/>
</dbReference>
<dbReference type="Gene3D" id="3.30.1300.10">
    <property type="entry name" value="Pantoate-beta-alanine ligase, C-terminal domain"/>
    <property type="match status" value="1"/>
</dbReference>
<dbReference type="InterPro" id="IPR014729">
    <property type="entry name" value="Rossmann-like_a/b/a_fold"/>
</dbReference>
<dbReference type="KEGG" id="bnn:FOA43_003181"/>
<dbReference type="RefSeq" id="XP_038779384.1">
    <property type="nucleotide sequence ID" value="XM_038923456.1"/>
</dbReference>
<dbReference type="PANTHER" id="PTHR21299:SF1">
    <property type="entry name" value="PANTOATE--BETA-ALANINE LIGASE"/>
    <property type="match status" value="1"/>
</dbReference>
<dbReference type="EMBL" id="CP064814">
    <property type="protein sequence ID" value="QPG75819.1"/>
    <property type="molecule type" value="Genomic_DNA"/>
</dbReference>
<accession>A0A875S7Z1</accession>
<dbReference type="AlphaFoldDB" id="A0A875S7Z1"/>
<comment type="catalytic activity">
    <reaction evidence="11">
        <text>(R)-pantoate + beta-alanine + ATP = (R)-pantothenate + AMP + diphosphate + H(+)</text>
        <dbReference type="Rhea" id="RHEA:10912"/>
        <dbReference type="ChEBI" id="CHEBI:15378"/>
        <dbReference type="ChEBI" id="CHEBI:15980"/>
        <dbReference type="ChEBI" id="CHEBI:29032"/>
        <dbReference type="ChEBI" id="CHEBI:30616"/>
        <dbReference type="ChEBI" id="CHEBI:33019"/>
        <dbReference type="ChEBI" id="CHEBI:57966"/>
        <dbReference type="ChEBI" id="CHEBI:456215"/>
        <dbReference type="EC" id="6.3.2.1"/>
    </reaction>
</comment>